<protein>
    <recommendedName>
        <fullName evidence="3">YncI copper-binding domain-containing protein</fullName>
    </recommendedName>
</protein>
<dbReference type="Pfam" id="PF07987">
    <property type="entry name" value="DUF1775"/>
    <property type="match status" value="1"/>
</dbReference>
<evidence type="ECO:0000313" key="4">
    <source>
        <dbReference type="EMBL" id="TDP85874.1"/>
    </source>
</evidence>
<comment type="caution">
    <text evidence="4">The sequence shown here is derived from an EMBL/GenBank/DDBJ whole genome shotgun (WGS) entry which is preliminary data.</text>
</comment>
<dbReference type="EMBL" id="SNXW01000002">
    <property type="protein sequence ID" value="TDP85874.1"/>
    <property type="molecule type" value="Genomic_DNA"/>
</dbReference>
<sequence>MTRFSSRSLTALMPVLMGTLGLLPALAHAHITLPPGGARVGTAYTAAFRVGHACAGAQATTGITLRAPAGFRITDVPPRQGWTVQRQDQQVRWTPNTPANALPAGERTTFTVTGRLPDQPGTLWFKVLQQCGETAADWATVPGVDGAPAKPDFPAARLDVLAAGVAAVEAKQPWMRPAVAGQGATGMFVTLSAPAGARLVGGSTPAAESVEVHTMRMDNNIMRMRALPDGLALPAGQAVSLAPGGHHLMLMRPRQALPAGSTVPMTLTFRDPDGQTSRMTLQVPVQVTAPEAPAPLHGKPAAASTPAEAMPGMSHGKGQDHGMGHAGH</sequence>
<evidence type="ECO:0000313" key="5">
    <source>
        <dbReference type="Proteomes" id="UP000294593"/>
    </source>
</evidence>
<proteinExistence type="predicted"/>
<dbReference type="InterPro" id="IPR007410">
    <property type="entry name" value="LpqE-like"/>
</dbReference>
<dbReference type="Gene3D" id="2.60.40.1890">
    <property type="entry name" value="PCu(A)C copper chaperone"/>
    <property type="match status" value="1"/>
</dbReference>
<feature type="domain" description="YncI copper-binding" evidence="3">
    <location>
        <begin position="87"/>
        <end position="160"/>
    </location>
</feature>
<keyword evidence="2" id="KW-0732">Signal</keyword>
<dbReference type="PANTHER" id="PTHR36302:SF1">
    <property type="entry name" value="COPPER CHAPERONE PCU(A)C"/>
    <property type="match status" value="1"/>
</dbReference>
<gene>
    <name evidence="4" type="ORF">EV672_102224</name>
</gene>
<evidence type="ECO:0000256" key="2">
    <source>
        <dbReference type="SAM" id="SignalP"/>
    </source>
</evidence>
<dbReference type="InterPro" id="IPR012533">
    <property type="entry name" value="YcnI-copper_dom"/>
</dbReference>
<feature type="chain" id="PRO_5020454421" description="YncI copper-binding domain-containing protein" evidence="2">
    <location>
        <begin position="30"/>
        <end position="328"/>
    </location>
</feature>
<dbReference type="InterPro" id="IPR036182">
    <property type="entry name" value="PCuAC_sf"/>
</dbReference>
<dbReference type="InterPro" id="IPR058248">
    <property type="entry name" value="Lxx211020-like"/>
</dbReference>
<organism evidence="4 5">
    <name type="scientific">Aquabacterium commune</name>
    <dbReference type="NCBI Taxonomy" id="70586"/>
    <lineage>
        <taxon>Bacteria</taxon>
        <taxon>Pseudomonadati</taxon>
        <taxon>Pseudomonadota</taxon>
        <taxon>Betaproteobacteria</taxon>
        <taxon>Burkholderiales</taxon>
        <taxon>Aquabacterium</taxon>
    </lineage>
</organism>
<evidence type="ECO:0000259" key="3">
    <source>
        <dbReference type="Pfam" id="PF07987"/>
    </source>
</evidence>
<dbReference type="InterPro" id="IPR038507">
    <property type="entry name" value="YcnI-like_sf"/>
</dbReference>
<dbReference type="PANTHER" id="PTHR36302">
    <property type="entry name" value="BLR7088 PROTEIN"/>
    <property type="match status" value="1"/>
</dbReference>
<dbReference type="Pfam" id="PF04314">
    <property type="entry name" value="PCuAC"/>
    <property type="match status" value="1"/>
</dbReference>
<keyword evidence="5" id="KW-1185">Reference proteome</keyword>
<dbReference type="Proteomes" id="UP000294593">
    <property type="component" value="Unassembled WGS sequence"/>
</dbReference>
<evidence type="ECO:0000256" key="1">
    <source>
        <dbReference type="SAM" id="MobiDB-lite"/>
    </source>
</evidence>
<accession>A0A4R6RHU8</accession>
<feature type="region of interest" description="Disordered" evidence="1">
    <location>
        <begin position="291"/>
        <end position="328"/>
    </location>
</feature>
<reference evidence="4 5" key="1">
    <citation type="submission" date="2019-03" db="EMBL/GenBank/DDBJ databases">
        <title>Genomic Encyclopedia of Type Strains, Phase IV (KMG-IV): sequencing the most valuable type-strain genomes for metagenomic binning, comparative biology and taxonomic classification.</title>
        <authorList>
            <person name="Goeker M."/>
        </authorList>
    </citation>
    <scope>NUCLEOTIDE SEQUENCE [LARGE SCALE GENOMIC DNA]</scope>
    <source>
        <strain evidence="4 5">DSM 11901</strain>
    </source>
</reference>
<dbReference type="Gene3D" id="2.60.40.2230">
    <property type="entry name" value="Uncharacterised protein YcnI-like PF07987, DUF1775"/>
    <property type="match status" value="1"/>
</dbReference>
<dbReference type="RefSeq" id="WP_243738528.1">
    <property type="nucleotide sequence ID" value="NZ_SNXW01000002.1"/>
</dbReference>
<feature type="signal peptide" evidence="2">
    <location>
        <begin position="1"/>
        <end position="29"/>
    </location>
</feature>
<dbReference type="AlphaFoldDB" id="A0A4R6RHU8"/>
<name>A0A4R6RHU8_9BURK</name>
<dbReference type="SUPFAM" id="SSF110087">
    <property type="entry name" value="DR1885-like metal-binding protein"/>
    <property type="match status" value="1"/>
</dbReference>
<feature type="compositionally biased region" description="Basic and acidic residues" evidence="1">
    <location>
        <begin position="317"/>
        <end position="328"/>
    </location>
</feature>